<evidence type="ECO:0000259" key="16">
    <source>
        <dbReference type="PROSITE" id="PS50011"/>
    </source>
</evidence>
<evidence type="ECO:0000256" key="5">
    <source>
        <dbReference type="ARBA" id="ARBA00022679"/>
    </source>
</evidence>
<evidence type="ECO:0000256" key="13">
    <source>
        <dbReference type="ARBA" id="ARBA00076128"/>
    </source>
</evidence>
<name>A0A7J8C345_ROUAE</name>
<dbReference type="OrthoDB" id="192887at2759"/>
<dbReference type="Pfam" id="PF00069">
    <property type="entry name" value="Pkinase"/>
    <property type="match status" value="1"/>
</dbReference>
<accession>A0A7J8C345</accession>
<reference evidence="17 18" key="1">
    <citation type="journal article" date="2020" name="Nature">
        <title>Six reference-quality genomes reveal evolution of bat adaptations.</title>
        <authorList>
            <person name="Jebb D."/>
            <person name="Huang Z."/>
            <person name="Pippel M."/>
            <person name="Hughes G.M."/>
            <person name="Lavrichenko K."/>
            <person name="Devanna P."/>
            <person name="Winkler S."/>
            <person name="Jermiin L.S."/>
            <person name="Skirmuntt E.C."/>
            <person name="Katzourakis A."/>
            <person name="Burkitt-Gray L."/>
            <person name="Ray D.A."/>
            <person name="Sullivan K.A.M."/>
            <person name="Roscito J.G."/>
            <person name="Kirilenko B.M."/>
            <person name="Davalos L.M."/>
            <person name="Corthals A.P."/>
            <person name="Power M.L."/>
            <person name="Jones G."/>
            <person name="Ransome R.D."/>
            <person name="Dechmann D.K.N."/>
            <person name="Locatelli A.G."/>
            <person name="Puechmaille S.J."/>
            <person name="Fedrigo O."/>
            <person name="Jarvis E.D."/>
            <person name="Hiller M."/>
            <person name="Vernes S.C."/>
            <person name="Myers E.W."/>
            <person name="Teeling E.C."/>
        </authorList>
    </citation>
    <scope>NUCLEOTIDE SEQUENCE [LARGE SCALE GENOMIC DNA]</scope>
    <source>
        <strain evidence="17">MRouAeg1</strain>
        <tissue evidence="17">Muscle</tissue>
    </source>
</reference>
<gene>
    <name evidence="17" type="ORF">HJG63_012988</name>
</gene>
<dbReference type="PANTHER" id="PTHR24055">
    <property type="entry name" value="MITOGEN-ACTIVATED PROTEIN KINASE"/>
    <property type="match status" value="1"/>
</dbReference>
<dbReference type="InterPro" id="IPR000719">
    <property type="entry name" value="Prot_kinase_dom"/>
</dbReference>
<dbReference type="PROSITE" id="PS00107">
    <property type="entry name" value="PROTEIN_KINASE_ATP"/>
    <property type="match status" value="1"/>
</dbReference>
<evidence type="ECO:0000256" key="3">
    <source>
        <dbReference type="ARBA" id="ARBA00022527"/>
    </source>
</evidence>
<feature type="compositionally biased region" description="Low complexity" evidence="15">
    <location>
        <begin position="479"/>
        <end position="491"/>
    </location>
</feature>
<dbReference type="Gene3D" id="3.30.200.20">
    <property type="entry name" value="Phosphorylase Kinase, domain 1"/>
    <property type="match status" value="1"/>
</dbReference>
<comment type="catalytic activity">
    <reaction evidence="10">
        <text>L-threonyl-[protein] + ATP = O-phospho-L-threonyl-[protein] + ADP + H(+)</text>
        <dbReference type="Rhea" id="RHEA:46608"/>
        <dbReference type="Rhea" id="RHEA-COMP:11060"/>
        <dbReference type="Rhea" id="RHEA-COMP:11605"/>
        <dbReference type="ChEBI" id="CHEBI:15378"/>
        <dbReference type="ChEBI" id="CHEBI:30013"/>
        <dbReference type="ChEBI" id="CHEBI:30616"/>
        <dbReference type="ChEBI" id="CHEBI:61977"/>
        <dbReference type="ChEBI" id="CHEBI:456216"/>
        <dbReference type="EC" id="2.7.11.24"/>
    </reaction>
</comment>
<dbReference type="PROSITE" id="PS50011">
    <property type="entry name" value="PROTEIN_KINASE_DOM"/>
    <property type="match status" value="1"/>
</dbReference>
<dbReference type="PROSITE" id="PS01351">
    <property type="entry name" value="MAPK"/>
    <property type="match status" value="1"/>
</dbReference>
<evidence type="ECO:0000256" key="11">
    <source>
        <dbReference type="ARBA" id="ARBA00048312"/>
    </source>
</evidence>
<evidence type="ECO:0000256" key="15">
    <source>
        <dbReference type="SAM" id="MobiDB-lite"/>
    </source>
</evidence>
<dbReference type="FunFam" id="3.30.200.20:FF:000166">
    <property type="entry name" value="Mitogen-activated protein kinase"/>
    <property type="match status" value="1"/>
</dbReference>
<dbReference type="InterPro" id="IPR003527">
    <property type="entry name" value="MAP_kinase_CS"/>
</dbReference>
<keyword evidence="18" id="KW-1185">Reference proteome</keyword>
<feature type="compositionally biased region" description="Low complexity" evidence="15">
    <location>
        <begin position="432"/>
        <end position="444"/>
    </location>
</feature>
<dbReference type="EMBL" id="JACASE010000015">
    <property type="protein sequence ID" value="KAF6405240.1"/>
    <property type="molecule type" value="Genomic_DNA"/>
</dbReference>
<feature type="domain" description="Protein kinase" evidence="16">
    <location>
        <begin position="14"/>
        <end position="305"/>
    </location>
</feature>
<dbReference type="InterPro" id="IPR011009">
    <property type="entry name" value="Kinase-like_dom_sf"/>
</dbReference>
<feature type="binding site" evidence="14">
    <location>
        <position position="44"/>
    </location>
    <ligand>
        <name>ATP</name>
        <dbReference type="ChEBI" id="CHEBI:30616"/>
    </ligand>
</feature>
<comment type="similarity">
    <text evidence="1">Belongs to the protein kinase superfamily. CMGC Ser/Thr protein kinase family. MAP kinase subfamily.</text>
</comment>
<keyword evidence="6 14" id="KW-0547">Nucleotide-binding</keyword>
<evidence type="ECO:0000256" key="2">
    <source>
        <dbReference type="ARBA" id="ARBA00012411"/>
    </source>
</evidence>
<dbReference type="Proteomes" id="UP000593571">
    <property type="component" value="Unassembled WGS sequence"/>
</dbReference>
<proteinExistence type="inferred from homology"/>
<dbReference type="InterPro" id="IPR017441">
    <property type="entry name" value="Protein_kinase_ATP_BS"/>
</dbReference>
<evidence type="ECO:0000256" key="14">
    <source>
        <dbReference type="PROSITE-ProRule" id="PRU10141"/>
    </source>
</evidence>
<feature type="region of interest" description="Disordered" evidence="15">
    <location>
        <begin position="477"/>
        <end position="505"/>
    </location>
</feature>
<evidence type="ECO:0000256" key="8">
    <source>
        <dbReference type="ARBA" id="ARBA00022840"/>
    </source>
</evidence>
<evidence type="ECO:0000256" key="1">
    <source>
        <dbReference type="ARBA" id="ARBA00008832"/>
    </source>
</evidence>
<dbReference type="EC" id="2.7.11.24" evidence="2"/>
<dbReference type="SUPFAM" id="SSF56112">
    <property type="entry name" value="Protein kinase-like (PK-like)"/>
    <property type="match status" value="1"/>
</dbReference>
<evidence type="ECO:0000256" key="10">
    <source>
        <dbReference type="ARBA" id="ARBA00047592"/>
    </source>
</evidence>
<dbReference type="InterPro" id="IPR050117">
    <property type="entry name" value="MAPK"/>
</dbReference>
<keyword evidence="8 14" id="KW-0067">ATP-binding</keyword>
<dbReference type="GO" id="GO:0005524">
    <property type="term" value="F:ATP binding"/>
    <property type="evidence" value="ECO:0007669"/>
    <property type="project" value="UniProtKB-UniRule"/>
</dbReference>
<evidence type="ECO:0000313" key="17">
    <source>
        <dbReference type="EMBL" id="KAF6405240.1"/>
    </source>
</evidence>
<evidence type="ECO:0000313" key="18">
    <source>
        <dbReference type="Proteomes" id="UP000593571"/>
    </source>
</evidence>
<keyword evidence="4" id="KW-0597">Phosphoprotein</keyword>
<evidence type="ECO:0000256" key="4">
    <source>
        <dbReference type="ARBA" id="ARBA00022553"/>
    </source>
</evidence>
<dbReference type="FunFam" id="1.10.510.10:FF:000238">
    <property type="entry name" value="Mitogen-activated protein kinase"/>
    <property type="match status" value="1"/>
</dbReference>
<feature type="region of interest" description="Disordered" evidence="15">
    <location>
        <begin position="376"/>
        <end position="448"/>
    </location>
</feature>
<dbReference type="GO" id="GO:0004707">
    <property type="term" value="F:MAP kinase activity"/>
    <property type="evidence" value="ECO:0007669"/>
    <property type="project" value="UniProtKB-EC"/>
</dbReference>
<dbReference type="CDD" id="cd07852">
    <property type="entry name" value="STKc_MAPK15-like"/>
    <property type="match status" value="1"/>
</dbReference>
<protein>
    <recommendedName>
        <fullName evidence="9">Mitogen-activated protein kinase 15</fullName>
        <ecNumber evidence="2">2.7.11.24</ecNumber>
    </recommendedName>
    <alternativeName>
        <fullName evidence="12">Extracellular signal-regulated kinase 7</fullName>
    </alternativeName>
    <alternativeName>
        <fullName evidence="13">Extracellular signal-regulated kinase 8</fullName>
    </alternativeName>
</protein>
<dbReference type="AlphaFoldDB" id="A0A7J8C345"/>
<comment type="caution">
    <text evidence="17">The sequence shown here is derived from an EMBL/GenBank/DDBJ whole genome shotgun (WGS) entry which is preliminary data.</text>
</comment>
<evidence type="ECO:0000256" key="12">
    <source>
        <dbReference type="ARBA" id="ARBA00076120"/>
    </source>
</evidence>
<evidence type="ECO:0000256" key="7">
    <source>
        <dbReference type="ARBA" id="ARBA00022777"/>
    </source>
</evidence>
<organism evidence="17 18">
    <name type="scientific">Rousettus aegyptiacus</name>
    <name type="common">Egyptian fruit bat</name>
    <name type="synonym">Pteropus aegyptiacus</name>
    <dbReference type="NCBI Taxonomy" id="9407"/>
    <lineage>
        <taxon>Eukaryota</taxon>
        <taxon>Metazoa</taxon>
        <taxon>Chordata</taxon>
        <taxon>Craniata</taxon>
        <taxon>Vertebrata</taxon>
        <taxon>Euteleostomi</taxon>
        <taxon>Mammalia</taxon>
        <taxon>Eutheria</taxon>
        <taxon>Laurasiatheria</taxon>
        <taxon>Chiroptera</taxon>
        <taxon>Yinpterochiroptera</taxon>
        <taxon>Pteropodoidea</taxon>
        <taxon>Pteropodidae</taxon>
        <taxon>Rousettinae</taxon>
        <taxon>Rousettus</taxon>
    </lineage>
</organism>
<sequence length="547" mass="59869">MCAAEVDRHVAQRYLLKRRLGKGAYGIVWKAVDRRTGEVVAIKKIFDAFKDKTDAQRTFREIMLLQEFGDHPNIIRLLDVIRAENDKDIYLVFESMDTDLDAVIRKGRLLRDVHKRYIFYQLLQATRFLHSGRVIHRDQKPSNVLLDASCQVKLCDFGLARCLCGPPEGPEGQALTEYVATRWYRAPEVLLSSSRYTPGVDMWSLGCILGEMLRGRPLFPGTSTLHQLELVLDAVPPSSEEDLLALGSGYSASIRHHLGTRPRQTLAGLLPPDTPSEALDLLRRLLVFAPDKRLSAAQALQHPYVQRFHCPAREWTLAADVRLPVQEGVQLTAPEYRDLLYQMILERRGHSRDWRQKGLGGGAPRQERPLNARAAPQLSSGRAQSPGHRPQNSPGRDVAHDAPGGAPNVPRQDSAPLLQPPPPGGPAREGRSPGAAAESPSASPWVEPRERVAAAPSLISQAAAHVAIQALIRSDRAPGRGVRAAGARQVPLPRPPQPRPGRRMFSASASQGAQGAARAALGGYSQAYGTVCCSALGRLPLLPGPHA</sequence>
<keyword evidence="7 17" id="KW-0418">Kinase</keyword>
<keyword evidence="5" id="KW-0808">Transferase</keyword>
<comment type="catalytic activity">
    <reaction evidence="11">
        <text>L-seryl-[protein] + ATP = O-phospho-L-seryl-[protein] + ADP + H(+)</text>
        <dbReference type="Rhea" id="RHEA:17989"/>
        <dbReference type="Rhea" id="RHEA-COMP:9863"/>
        <dbReference type="Rhea" id="RHEA-COMP:11604"/>
        <dbReference type="ChEBI" id="CHEBI:15378"/>
        <dbReference type="ChEBI" id="CHEBI:29999"/>
        <dbReference type="ChEBI" id="CHEBI:30616"/>
        <dbReference type="ChEBI" id="CHEBI:83421"/>
        <dbReference type="ChEBI" id="CHEBI:456216"/>
        <dbReference type="EC" id="2.7.11.24"/>
    </reaction>
</comment>
<evidence type="ECO:0000256" key="9">
    <source>
        <dbReference type="ARBA" id="ARBA00039797"/>
    </source>
</evidence>
<dbReference type="Gene3D" id="1.10.510.10">
    <property type="entry name" value="Transferase(Phosphotransferase) domain 1"/>
    <property type="match status" value="1"/>
</dbReference>
<evidence type="ECO:0000256" key="6">
    <source>
        <dbReference type="ARBA" id="ARBA00022741"/>
    </source>
</evidence>
<keyword evidence="3" id="KW-0723">Serine/threonine-protein kinase</keyword>